<proteinExistence type="predicted"/>
<gene>
    <name evidence="1" type="ORF">AXG93_948s1460</name>
</gene>
<keyword evidence="2" id="KW-1185">Reference proteome</keyword>
<dbReference type="AlphaFoldDB" id="A0A176VHU8"/>
<organism evidence="1 2">
    <name type="scientific">Marchantia polymorpha subsp. ruderalis</name>
    <dbReference type="NCBI Taxonomy" id="1480154"/>
    <lineage>
        <taxon>Eukaryota</taxon>
        <taxon>Viridiplantae</taxon>
        <taxon>Streptophyta</taxon>
        <taxon>Embryophyta</taxon>
        <taxon>Marchantiophyta</taxon>
        <taxon>Marchantiopsida</taxon>
        <taxon>Marchantiidae</taxon>
        <taxon>Marchantiales</taxon>
        <taxon>Marchantiaceae</taxon>
        <taxon>Marchantia</taxon>
    </lineage>
</organism>
<evidence type="ECO:0000313" key="1">
    <source>
        <dbReference type="EMBL" id="OAE20538.1"/>
    </source>
</evidence>
<dbReference type="Proteomes" id="UP000077202">
    <property type="component" value="Unassembled WGS sequence"/>
</dbReference>
<accession>A0A176VHU8</accession>
<name>A0A176VHU8_MARPO</name>
<evidence type="ECO:0000313" key="2">
    <source>
        <dbReference type="Proteomes" id="UP000077202"/>
    </source>
</evidence>
<protein>
    <submittedName>
        <fullName evidence="1">Uncharacterized protein</fullName>
    </submittedName>
</protein>
<comment type="caution">
    <text evidence="1">The sequence shown here is derived from an EMBL/GenBank/DDBJ whole genome shotgun (WGS) entry which is preliminary data.</text>
</comment>
<sequence>MADDSVKENGVRTKSCRRGGSRSLYGRVGERGGLGDFCGRWGAGLPGFRAYRDRVIDAVRIFDEECAVVAWCEVQGSVETKCLVELVLHR</sequence>
<reference evidence="1" key="1">
    <citation type="submission" date="2016-03" db="EMBL/GenBank/DDBJ databases">
        <title>Mechanisms controlling the formation of the plant cell surface in tip-growing cells are functionally conserved among land plants.</title>
        <authorList>
            <person name="Honkanen S."/>
            <person name="Jones V.A."/>
            <person name="Morieri G."/>
            <person name="Champion C."/>
            <person name="Hetherington A.J."/>
            <person name="Kelly S."/>
            <person name="Saint-Marcoux D."/>
            <person name="Proust H."/>
            <person name="Prescott H."/>
            <person name="Dolan L."/>
        </authorList>
    </citation>
    <scope>NUCLEOTIDE SEQUENCE [LARGE SCALE GENOMIC DNA]</scope>
    <source>
        <tissue evidence="1">Whole gametophyte</tissue>
    </source>
</reference>
<dbReference type="EMBL" id="LVLJ01003603">
    <property type="protein sequence ID" value="OAE20538.1"/>
    <property type="molecule type" value="Genomic_DNA"/>
</dbReference>